<keyword evidence="2" id="KW-1133">Transmembrane helix</keyword>
<evidence type="ECO:0000256" key="2">
    <source>
        <dbReference type="SAM" id="Phobius"/>
    </source>
</evidence>
<dbReference type="AlphaFoldDB" id="A0A919R375"/>
<dbReference type="RefSeq" id="WP_203987794.1">
    <property type="nucleotide sequence ID" value="NZ_BOOU01000052.1"/>
</dbReference>
<name>A0A919R375_9ACTN</name>
<evidence type="ECO:0000313" key="4">
    <source>
        <dbReference type="Proteomes" id="UP000655287"/>
    </source>
</evidence>
<dbReference type="Proteomes" id="UP000655287">
    <property type="component" value="Unassembled WGS sequence"/>
</dbReference>
<keyword evidence="2" id="KW-0472">Membrane</keyword>
<organism evidence="3 4">
    <name type="scientific">Sphaerisporangium rufum</name>
    <dbReference type="NCBI Taxonomy" id="1381558"/>
    <lineage>
        <taxon>Bacteria</taxon>
        <taxon>Bacillati</taxon>
        <taxon>Actinomycetota</taxon>
        <taxon>Actinomycetes</taxon>
        <taxon>Streptosporangiales</taxon>
        <taxon>Streptosporangiaceae</taxon>
        <taxon>Sphaerisporangium</taxon>
    </lineage>
</organism>
<sequence length="406" mass="42122">MIDDDLRAALDARASTYTTSPLAWAEVQRRTRGARRRRLAGLAAVPLAAGAALAGLPLVLGTGGANTAATATPPTPAATFTYHDAYQAGTAQNPPIGESLHLTGEGTARTTMLWFSRTKDQAGDTRLQLCSATQLPSGGSTAGCADQPPPDGAGWYAGGTDSMLPRPAIVVMYGAAMNGTAKVAAITDGGKRYPGRIDQPPGAPRAIWSVRHPGAARVTAIELSDRNGKRLQRIIHLPDPLTATDAAPVGPVARLDGGVTARLHQDQSLVWWNGRKLIGLDVISSSPVVNAGETMAEALDGSGTPVQDRIAEGYWFGFARAGTARVTLTLPDGRSVSAETAADPWKQGAVLFSAPFDPDGDVYAAGFRVTGHAADGRELWRQDTPPVKPLWDGKPTASPAASSGGG</sequence>
<reference evidence="3" key="1">
    <citation type="submission" date="2021-01" db="EMBL/GenBank/DDBJ databases">
        <title>Whole genome shotgun sequence of Sphaerisporangium rufum NBRC 109079.</title>
        <authorList>
            <person name="Komaki H."/>
            <person name="Tamura T."/>
        </authorList>
    </citation>
    <scope>NUCLEOTIDE SEQUENCE</scope>
    <source>
        <strain evidence="3">NBRC 109079</strain>
    </source>
</reference>
<keyword evidence="4" id="KW-1185">Reference proteome</keyword>
<comment type="caution">
    <text evidence="3">The sequence shown here is derived from an EMBL/GenBank/DDBJ whole genome shotgun (WGS) entry which is preliminary data.</text>
</comment>
<feature type="transmembrane region" description="Helical" evidence="2">
    <location>
        <begin position="39"/>
        <end position="60"/>
    </location>
</feature>
<evidence type="ECO:0000256" key="1">
    <source>
        <dbReference type="SAM" id="MobiDB-lite"/>
    </source>
</evidence>
<accession>A0A919R375</accession>
<proteinExistence type="predicted"/>
<evidence type="ECO:0000313" key="3">
    <source>
        <dbReference type="EMBL" id="GII78754.1"/>
    </source>
</evidence>
<protein>
    <submittedName>
        <fullName evidence="3">Uncharacterized protein</fullName>
    </submittedName>
</protein>
<keyword evidence="2" id="KW-0812">Transmembrane</keyword>
<gene>
    <name evidence="3" type="ORF">Sru01_37360</name>
</gene>
<dbReference type="EMBL" id="BOOU01000052">
    <property type="protein sequence ID" value="GII78754.1"/>
    <property type="molecule type" value="Genomic_DNA"/>
</dbReference>
<feature type="region of interest" description="Disordered" evidence="1">
    <location>
        <begin position="381"/>
        <end position="406"/>
    </location>
</feature>